<feature type="compositionally biased region" description="Polar residues" evidence="1">
    <location>
        <begin position="7"/>
        <end position="21"/>
    </location>
</feature>
<gene>
    <name evidence="2" type="ORF">HDK90DRAFT_22696</name>
</gene>
<feature type="compositionally biased region" description="Low complexity" evidence="1">
    <location>
        <begin position="149"/>
        <end position="180"/>
    </location>
</feature>
<feature type="region of interest" description="Disordered" evidence="1">
    <location>
        <begin position="147"/>
        <end position="180"/>
    </location>
</feature>
<proteinExistence type="predicted"/>
<evidence type="ECO:0000313" key="2">
    <source>
        <dbReference type="EMBL" id="KAK8246849.1"/>
    </source>
</evidence>
<dbReference type="Proteomes" id="UP001492380">
    <property type="component" value="Unassembled WGS sequence"/>
</dbReference>
<evidence type="ECO:0000313" key="3">
    <source>
        <dbReference type="Proteomes" id="UP001492380"/>
    </source>
</evidence>
<feature type="region of interest" description="Disordered" evidence="1">
    <location>
        <begin position="1"/>
        <end position="22"/>
    </location>
</feature>
<dbReference type="EMBL" id="JBBWRZ010000001">
    <property type="protein sequence ID" value="KAK8246849.1"/>
    <property type="molecule type" value="Genomic_DNA"/>
</dbReference>
<organism evidence="2 3">
    <name type="scientific">Phyllosticta capitalensis</name>
    <dbReference type="NCBI Taxonomy" id="121624"/>
    <lineage>
        <taxon>Eukaryota</taxon>
        <taxon>Fungi</taxon>
        <taxon>Dikarya</taxon>
        <taxon>Ascomycota</taxon>
        <taxon>Pezizomycotina</taxon>
        <taxon>Dothideomycetes</taxon>
        <taxon>Dothideomycetes incertae sedis</taxon>
        <taxon>Botryosphaeriales</taxon>
        <taxon>Phyllostictaceae</taxon>
        <taxon>Phyllosticta</taxon>
    </lineage>
</organism>
<accession>A0ABR1Z3A4</accession>
<sequence length="211" mass="23390">MDIYSRLENSTRGAPPTSQRPLEQRIALSLAHQLNTDRRTAAWMQGPSQTGILTGGIGRGRCLCLVRGVFRTWGGREEFFWGKRWKRGLAMLDVEAGRVQRKNSTPWQPDVDDEGSLSASLAENLGGWSGPLFSRSLIPTLPPLPPSLAWPARRHTPTTPTTTRKSDSTPRTSSPSRSFRAVPMPSTFALASSLYAYCRNGRLRLVGSRIR</sequence>
<reference evidence="2 3" key="1">
    <citation type="submission" date="2024-04" db="EMBL/GenBank/DDBJ databases">
        <title>Phyllosticta paracitricarpa is synonymous to the EU quarantine fungus P. citricarpa based on phylogenomic analyses.</title>
        <authorList>
            <consortium name="Lawrence Berkeley National Laboratory"/>
            <person name="Van Ingen-Buijs V.A."/>
            <person name="Van Westerhoven A.C."/>
            <person name="Haridas S."/>
            <person name="Skiadas P."/>
            <person name="Martin F."/>
            <person name="Groenewald J.Z."/>
            <person name="Crous P.W."/>
            <person name="Seidl M.F."/>
        </authorList>
    </citation>
    <scope>NUCLEOTIDE SEQUENCE [LARGE SCALE GENOMIC DNA]</scope>
    <source>
        <strain evidence="2 3">CBS 123374</strain>
    </source>
</reference>
<name>A0ABR1Z3A4_9PEZI</name>
<evidence type="ECO:0000256" key="1">
    <source>
        <dbReference type="SAM" id="MobiDB-lite"/>
    </source>
</evidence>
<protein>
    <submittedName>
        <fullName evidence="2">Uncharacterized protein</fullName>
    </submittedName>
</protein>
<comment type="caution">
    <text evidence="2">The sequence shown here is derived from an EMBL/GenBank/DDBJ whole genome shotgun (WGS) entry which is preliminary data.</text>
</comment>
<keyword evidence="3" id="KW-1185">Reference proteome</keyword>